<dbReference type="GO" id="GO:0009062">
    <property type="term" value="P:fatty acid catabolic process"/>
    <property type="evidence" value="ECO:0007669"/>
    <property type="project" value="TreeGrafter"/>
</dbReference>
<comment type="caution">
    <text evidence="4">The sequence shown here is derived from an EMBL/GenBank/DDBJ whole genome shotgun (WGS) entry which is preliminary data.</text>
</comment>
<reference evidence="4" key="1">
    <citation type="submission" date="2023-08" db="EMBL/GenBank/DDBJ databases">
        <title>Reference Genome Resource for the Citrus Pathogen Phytophthora citrophthora.</title>
        <authorList>
            <person name="Moller H."/>
            <person name="Coetzee B."/>
            <person name="Rose L.J."/>
            <person name="Van Niekerk J.M."/>
        </authorList>
    </citation>
    <scope>NUCLEOTIDE SEQUENCE</scope>
    <source>
        <strain evidence="4">STE-U-9442</strain>
    </source>
</reference>
<feature type="domain" description="HotDog ACOT-type" evidence="3">
    <location>
        <begin position="1"/>
        <end position="74"/>
    </location>
</feature>
<dbReference type="PANTHER" id="PTHR11049">
    <property type="entry name" value="ACYL COENZYME A THIOESTER HYDROLASE"/>
    <property type="match status" value="1"/>
</dbReference>
<keyword evidence="5" id="KW-1185">Reference proteome</keyword>
<dbReference type="SUPFAM" id="SSF54637">
    <property type="entry name" value="Thioesterase/thiol ester dehydrase-isomerase"/>
    <property type="match status" value="2"/>
</dbReference>
<dbReference type="GO" id="GO:0006637">
    <property type="term" value="P:acyl-CoA metabolic process"/>
    <property type="evidence" value="ECO:0007669"/>
    <property type="project" value="TreeGrafter"/>
</dbReference>
<organism evidence="4 5">
    <name type="scientific">Phytophthora citrophthora</name>
    <dbReference type="NCBI Taxonomy" id="4793"/>
    <lineage>
        <taxon>Eukaryota</taxon>
        <taxon>Sar</taxon>
        <taxon>Stramenopiles</taxon>
        <taxon>Oomycota</taxon>
        <taxon>Peronosporomycetes</taxon>
        <taxon>Peronosporales</taxon>
        <taxon>Peronosporaceae</taxon>
        <taxon>Phytophthora</taxon>
    </lineage>
</organism>
<dbReference type="EMBL" id="JASMQC010000037">
    <property type="protein sequence ID" value="KAK1930813.1"/>
    <property type="molecule type" value="Genomic_DNA"/>
</dbReference>
<feature type="domain" description="HotDog ACOT-type" evidence="3">
    <location>
        <begin position="141"/>
        <end position="256"/>
    </location>
</feature>
<dbReference type="CDD" id="cd03442">
    <property type="entry name" value="BFIT_BACH"/>
    <property type="match status" value="1"/>
</dbReference>
<dbReference type="InterPro" id="IPR006683">
    <property type="entry name" value="Thioestr_dom"/>
</dbReference>
<dbReference type="Proteomes" id="UP001259832">
    <property type="component" value="Unassembled WGS sequence"/>
</dbReference>
<evidence type="ECO:0000313" key="4">
    <source>
        <dbReference type="EMBL" id="KAK1930813.1"/>
    </source>
</evidence>
<dbReference type="PANTHER" id="PTHR11049:SF24">
    <property type="entry name" value="CYTOSOLIC ACYL COENZYME A THIOESTER HYDROLASE"/>
    <property type="match status" value="1"/>
</dbReference>
<dbReference type="GO" id="GO:0005829">
    <property type="term" value="C:cytosol"/>
    <property type="evidence" value="ECO:0007669"/>
    <property type="project" value="TreeGrafter"/>
</dbReference>
<dbReference type="InterPro" id="IPR033120">
    <property type="entry name" value="HOTDOG_ACOT"/>
</dbReference>
<dbReference type="Pfam" id="PF03061">
    <property type="entry name" value="4HBT"/>
    <property type="match status" value="1"/>
</dbReference>
<dbReference type="InterPro" id="IPR029069">
    <property type="entry name" value="HotDog_dom_sf"/>
</dbReference>
<dbReference type="GO" id="GO:0052816">
    <property type="term" value="F:long-chain fatty acyl-CoA hydrolase activity"/>
    <property type="evidence" value="ECO:0007669"/>
    <property type="project" value="TreeGrafter"/>
</dbReference>
<evidence type="ECO:0000256" key="1">
    <source>
        <dbReference type="ARBA" id="ARBA00022801"/>
    </source>
</evidence>
<dbReference type="PROSITE" id="PS51770">
    <property type="entry name" value="HOTDOG_ACOT"/>
    <property type="match status" value="2"/>
</dbReference>
<dbReference type="InterPro" id="IPR040170">
    <property type="entry name" value="Cytosol_ACT"/>
</dbReference>
<proteinExistence type="predicted"/>
<dbReference type="Gene3D" id="3.10.129.10">
    <property type="entry name" value="Hotdog Thioesterase"/>
    <property type="match status" value="2"/>
</dbReference>
<keyword evidence="1 4" id="KW-0378">Hydrolase</keyword>
<evidence type="ECO:0000259" key="3">
    <source>
        <dbReference type="PROSITE" id="PS51770"/>
    </source>
</evidence>
<gene>
    <name evidence="4" type="ORF">P3T76_013770</name>
</gene>
<accession>A0AAD9G2Q5</accession>
<keyword evidence="2" id="KW-0175">Coiled coil</keyword>
<sequence>MFAISKKVAMAAVEHLEMVSPILHGDVVRLEGELINIGRSSLTLQVTGYRHDIATRKFVHAVDAVMTAVALDENNRPYRGLPELVDPNNGNRIERLREVVQHRKNLSMRRKKLEESVDQLSTISLDMLAEYPRSGEEVAVQDTVVALSTSFLPRHLNRNGTVFGGEILAWMVTDKTALYCARAFTANSNMVTVSASQIGFKLPITTDDIVTIKASVCATREHYVEVAIEVFLKKFGAQECQKSHTGYFSIANLNESDQIECVTQVLRVNEDDQNSLRALLKAQNRRQLRDEEHELLHFQPLGLSPISGSHL</sequence>
<protein>
    <submittedName>
        <fullName evidence="4">Acyl-CoA thioester hydrolase</fullName>
    </submittedName>
</protein>
<feature type="coiled-coil region" evidence="2">
    <location>
        <begin position="96"/>
        <end position="123"/>
    </location>
</feature>
<dbReference type="AlphaFoldDB" id="A0AAD9G2Q5"/>
<name>A0AAD9G2Q5_9STRA</name>
<evidence type="ECO:0000256" key="2">
    <source>
        <dbReference type="SAM" id="Coils"/>
    </source>
</evidence>
<evidence type="ECO:0000313" key="5">
    <source>
        <dbReference type="Proteomes" id="UP001259832"/>
    </source>
</evidence>